<dbReference type="RefSeq" id="XP_014244298.1">
    <property type="nucleotide sequence ID" value="XM_014388812.2"/>
</dbReference>
<evidence type="ECO:0000256" key="5">
    <source>
        <dbReference type="ARBA" id="ARBA00023242"/>
    </source>
</evidence>
<dbReference type="EnsemblMetazoa" id="XM_014388812.2">
    <property type="protein sequence ID" value="XP_014244298.1"/>
    <property type="gene ID" value="LOC106663737"/>
</dbReference>
<dbReference type="PANTHER" id="PTHR46542">
    <property type="entry name" value="X-BOX BINDING PROTEIN 1"/>
    <property type="match status" value="1"/>
</dbReference>
<feature type="coiled-coil region" evidence="7">
    <location>
        <begin position="87"/>
        <end position="135"/>
    </location>
</feature>
<keyword evidence="4" id="KW-0804">Transcription</keyword>
<organism evidence="9 10">
    <name type="scientific">Cimex lectularius</name>
    <name type="common">Bed bug</name>
    <name type="synonym">Acanthia lectularia</name>
    <dbReference type="NCBI Taxonomy" id="79782"/>
    <lineage>
        <taxon>Eukaryota</taxon>
        <taxon>Metazoa</taxon>
        <taxon>Ecdysozoa</taxon>
        <taxon>Arthropoda</taxon>
        <taxon>Hexapoda</taxon>
        <taxon>Insecta</taxon>
        <taxon>Pterygota</taxon>
        <taxon>Neoptera</taxon>
        <taxon>Paraneoptera</taxon>
        <taxon>Hemiptera</taxon>
        <taxon>Heteroptera</taxon>
        <taxon>Panheteroptera</taxon>
        <taxon>Cimicomorpha</taxon>
        <taxon>Cimicidae</taxon>
        <taxon>Cimex</taxon>
    </lineage>
</organism>
<evidence type="ECO:0000256" key="4">
    <source>
        <dbReference type="ARBA" id="ARBA00023163"/>
    </source>
</evidence>
<dbReference type="OrthoDB" id="20960at2759"/>
<dbReference type="Gene3D" id="1.20.5.170">
    <property type="match status" value="1"/>
</dbReference>
<dbReference type="GO" id="GO:0000981">
    <property type="term" value="F:DNA-binding transcription factor activity, RNA polymerase II-specific"/>
    <property type="evidence" value="ECO:0007669"/>
    <property type="project" value="TreeGrafter"/>
</dbReference>
<protein>
    <recommendedName>
        <fullName evidence="6">X-box-binding protein 1</fullName>
    </recommendedName>
</protein>
<evidence type="ECO:0000259" key="8">
    <source>
        <dbReference type="PROSITE" id="PS50217"/>
    </source>
</evidence>
<dbReference type="PROSITE" id="PS50217">
    <property type="entry name" value="BZIP"/>
    <property type="match status" value="1"/>
</dbReference>
<keyword evidence="5" id="KW-0539">Nucleus</keyword>
<dbReference type="Proteomes" id="UP000494040">
    <property type="component" value="Unassembled WGS sequence"/>
</dbReference>
<evidence type="ECO:0000256" key="6">
    <source>
        <dbReference type="ARBA" id="ARBA00040165"/>
    </source>
</evidence>
<dbReference type="Pfam" id="PF07716">
    <property type="entry name" value="bZIP_2"/>
    <property type="match status" value="1"/>
</dbReference>
<evidence type="ECO:0000256" key="2">
    <source>
        <dbReference type="ARBA" id="ARBA00023015"/>
    </source>
</evidence>
<dbReference type="InterPro" id="IPR004827">
    <property type="entry name" value="bZIP"/>
</dbReference>
<name>A0A8I6RI41_CIMLE</name>
<evidence type="ECO:0000313" key="10">
    <source>
        <dbReference type="Proteomes" id="UP000494040"/>
    </source>
</evidence>
<dbReference type="KEGG" id="clec:106663737"/>
<proteinExistence type="predicted"/>
<dbReference type="CTD" id="7494"/>
<evidence type="ECO:0000256" key="7">
    <source>
        <dbReference type="SAM" id="Coils"/>
    </source>
</evidence>
<dbReference type="GO" id="GO:0000977">
    <property type="term" value="F:RNA polymerase II transcription regulatory region sequence-specific DNA binding"/>
    <property type="evidence" value="ECO:0007669"/>
    <property type="project" value="TreeGrafter"/>
</dbReference>
<dbReference type="InterPro" id="IPR052470">
    <property type="entry name" value="ER_Stress-Reg_TF"/>
</dbReference>
<dbReference type="SUPFAM" id="SSF57959">
    <property type="entry name" value="Leucine zipper domain"/>
    <property type="match status" value="1"/>
</dbReference>
<keyword evidence="3" id="KW-0238">DNA-binding</keyword>
<dbReference type="InterPro" id="IPR046347">
    <property type="entry name" value="bZIP_sf"/>
</dbReference>
<keyword evidence="7" id="KW-0175">Coiled coil</keyword>
<dbReference type="PROSITE" id="PS00036">
    <property type="entry name" value="BZIP_BASIC"/>
    <property type="match status" value="1"/>
</dbReference>
<keyword evidence="2" id="KW-0805">Transcription regulation</keyword>
<feature type="domain" description="BZIP" evidence="8">
    <location>
        <begin position="62"/>
        <end position="125"/>
    </location>
</feature>
<evidence type="ECO:0000256" key="1">
    <source>
        <dbReference type="ARBA" id="ARBA00022843"/>
    </source>
</evidence>
<keyword evidence="1" id="KW-0832">Ubl conjugation</keyword>
<keyword evidence="10" id="KW-1185">Reference proteome</keyword>
<dbReference type="PANTHER" id="PTHR46542:SF1">
    <property type="entry name" value="X-BOX BINDING PROTEIN 1"/>
    <property type="match status" value="1"/>
</dbReference>
<evidence type="ECO:0000256" key="3">
    <source>
        <dbReference type="ARBA" id="ARBA00023125"/>
    </source>
</evidence>
<accession>A0A8I6RI41</accession>
<dbReference type="GO" id="GO:0005634">
    <property type="term" value="C:nucleus"/>
    <property type="evidence" value="ECO:0007669"/>
    <property type="project" value="TreeGrafter"/>
</dbReference>
<evidence type="ECO:0000313" key="9">
    <source>
        <dbReference type="EnsemblMetazoa" id="XP_014244298.1"/>
    </source>
</evidence>
<dbReference type="SMART" id="SM00338">
    <property type="entry name" value="BRLZ"/>
    <property type="match status" value="1"/>
</dbReference>
<dbReference type="GeneID" id="106663737"/>
<dbReference type="OMA" id="TMSLICC"/>
<sequence length="241" mass="27707">MITKKLKLCYDQIEDKDEIREMMIASAKYANCLSAVNGSAVEVAIPSKQVRVRRRLDDLTPDEKLKRKKLKNREAAQTSRDKKKAYVNDLETTVKTLRIQNDSLMSQVLLLLSEKEELIKKAERLEKELKMAKEGRDNSGSAVPAIPLQKEKTSPLLVQKTGLHSTTMTACWIWMTFLGLMTSPIHPTSKSLKRLQTLSANKLKNWRTRCLRLRQWWGPNQKAWNPIAAVQMKLLLKKSMF</sequence>
<reference evidence="9" key="1">
    <citation type="submission" date="2022-01" db="UniProtKB">
        <authorList>
            <consortium name="EnsemblMetazoa"/>
        </authorList>
    </citation>
    <scope>IDENTIFICATION</scope>
</reference>
<dbReference type="AlphaFoldDB" id="A0A8I6RI41"/>